<evidence type="ECO:0000256" key="3">
    <source>
        <dbReference type="ARBA" id="ARBA00022475"/>
    </source>
</evidence>
<protein>
    <submittedName>
        <fullName evidence="11">ABC transporter permease</fullName>
    </submittedName>
</protein>
<feature type="domain" description="ABC transmembrane type-1" evidence="10">
    <location>
        <begin position="79"/>
        <end position="268"/>
    </location>
</feature>
<dbReference type="CDD" id="cd06261">
    <property type="entry name" value="TM_PBP2"/>
    <property type="match status" value="1"/>
</dbReference>
<keyword evidence="4 9" id="KW-0812">Transmembrane</keyword>
<evidence type="ECO:0000256" key="5">
    <source>
        <dbReference type="ARBA" id="ARBA00022856"/>
    </source>
</evidence>
<keyword evidence="8 9" id="KW-0472">Membrane</keyword>
<feature type="transmembrane region" description="Helical" evidence="9">
    <location>
        <begin position="20"/>
        <end position="39"/>
    </location>
</feature>
<sequence length="299" mass="30265">MSPAGTMASGGGRRMAPGTAAALVVVGAIVLGAVAAPWLTDLSPLDQDLGGLNRGPSAEHLLGTDVLGRDILARLLWGARTTLMVGTLGTLLAFALGAGVGLAAIVFGRLTETLWFAVIDLVRALPATLLGVLLIVALGSGMAPVVIALGLSYAPLVALVVRTAHAREAARDYVAAAASFGGGRLHVLVHHILPNLAGTLVTQAAIVLPRCIVTESVLSFLGLGSSPDEPTWGRMIADASRFIEKAPHAILAPIVALVVLTTALSILGGRLRRALDPTRAAVAPAEPSAAILAGEGALS</sequence>
<dbReference type="InterPro" id="IPR035906">
    <property type="entry name" value="MetI-like_sf"/>
</dbReference>
<evidence type="ECO:0000256" key="9">
    <source>
        <dbReference type="RuleBase" id="RU363032"/>
    </source>
</evidence>
<name>A0A4Q9VS20_9HYPH</name>
<evidence type="ECO:0000256" key="7">
    <source>
        <dbReference type="ARBA" id="ARBA00022989"/>
    </source>
</evidence>
<evidence type="ECO:0000256" key="1">
    <source>
        <dbReference type="ARBA" id="ARBA00004651"/>
    </source>
</evidence>
<comment type="caution">
    <text evidence="11">The sequence shown here is derived from an EMBL/GenBank/DDBJ whole genome shotgun (WGS) entry which is preliminary data.</text>
</comment>
<dbReference type="InterPro" id="IPR000515">
    <property type="entry name" value="MetI-like"/>
</dbReference>
<keyword evidence="7 9" id="KW-1133">Transmembrane helix</keyword>
<dbReference type="Pfam" id="PF00528">
    <property type="entry name" value="BPD_transp_1"/>
    <property type="match status" value="1"/>
</dbReference>
<gene>
    <name evidence="11" type="ORF">EYW49_09950</name>
</gene>
<comment type="similarity">
    <text evidence="9">Belongs to the binding-protein-dependent transport system permease family.</text>
</comment>
<evidence type="ECO:0000313" key="12">
    <source>
        <dbReference type="Proteomes" id="UP000292781"/>
    </source>
</evidence>
<dbReference type="EMBL" id="SJFN01000012">
    <property type="protein sequence ID" value="TBW38257.1"/>
    <property type="molecule type" value="Genomic_DNA"/>
</dbReference>
<evidence type="ECO:0000256" key="2">
    <source>
        <dbReference type="ARBA" id="ARBA00022448"/>
    </source>
</evidence>
<comment type="subcellular location">
    <subcellularLocation>
        <location evidence="1 9">Cell membrane</location>
        <topology evidence="1 9">Multi-pass membrane protein</topology>
    </subcellularLocation>
</comment>
<keyword evidence="5" id="KW-0571">Peptide transport</keyword>
<evidence type="ECO:0000256" key="8">
    <source>
        <dbReference type="ARBA" id="ARBA00023136"/>
    </source>
</evidence>
<evidence type="ECO:0000256" key="6">
    <source>
        <dbReference type="ARBA" id="ARBA00022927"/>
    </source>
</evidence>
<feature type="transmembrane region" description="Helical" evidence="9">
    <location>
        <begin position="250"/>
        <end position="269"/>
    </location>
</feature>
<evidence type="ECO:0000259" key="10">
    <source>
        <dbReference type="PROSITE" id="PS50928"/>
    </source>
</evidence>
<evidence type="ECO:0000313" key="11">
    <source>
        <dbReference type="EMBL" id="TBW38257.1"/>
    </source>
</evidence>
<dbReference type="InterPro" id="IPR050366">
    <property type="entry name" value="BP-dependent_transpt_permease"/>
</dbReference>
<keyword evidence="3" id="KW-1003">Cell membrane</keyword>
<dbReference type="PROSITE" id="PS50928">
    <property type="entry name" value="ABC_TM1"/>
    <property type="match status" value="1"/>
</dbReference>
<dbReference type="SUPFAM" id="SSF161098">
    <property type="entry name" value="MetI-like"/>
    <property type="match status" value="1"/>
</dbReference>
<dbReference type="GO" id="GO:0005886">
    <property type="term" value="C:plasma membrane"/>
    <property type="evidence" value="ECO:0007669"/>
    <property type="project" value="UniProtKB-SubCell"/>
</dbReference>
<keyword evidence="12" id="KW-1185">Reference proteome</keyword>
<dbReference type="PANTHER" id="PTHR43386">
    <property type="entry name" value="OLIGOPEPTIDE TRANSPORT SYSTEM PERMEASE PROTEIN APPC"/>
    <property type="match status" value="1"/>
</dbReference>
<dbReference type="GO" id="GO:0015031">
    <property type="term" value="P:protein transport"/>
    <property type="evidence" value="ECO:0007669"/>
    <property type="project" value="UniProtKB-KW"/>
</dbReference>
<dbReference type="Gene3D" id="1.10.3720.10">
    <property type="entry name" value="MetI-like"/>
    <property type="match status" value="1"/>
</dbReference>
<dbReference type="OrthoDB" id="9766870at2"/>
<feature type="transmembrane region" description="Helical" evidence="9">
    <location>
        <begin position="83"/>
        <end position="107"/>
    </location>
</feature>
<dbReference type="PANTHER" id="PTHR43386:SF1">
    <property type="entry name" value="D,D-DIPEPTIDE TRANSPORT SYSTEM PERMEASE PROTEIN DDPC-RELATED"/>
    <property type="match status" value="1"/>
</dbReference>
<dbReference type="Proteomes" id="UP000292781">
    <property type="component" value="Unassembled WGS sequence"/>
</dbReference>
<dbReference type="AlphaFoldDB" id="A0A4Q9VS20"/>
<organism evidence="11 12">
    <name type="scientific">Siculibacillus lacustris</name>
    <dbReference type="NCBI Taxonomy" id="1549641"/>
    <lineage>
        <taxon>Bacteria</taxon>
        <taxon>Pseudomonadati</taxon>
        <taxon>Pseudomonadota</taxon>
        <taxon>Alphaproteobacteria</taxon>
        <taxon>Hyphomicrobiales</taxon>
        <taxon>Ancalomicrobiaceae</taxon>
        <taxon>Siculibacillus</taxon>
    </lineage>
</organism>
<keyword evidence="2 9" id="KW-0813">Transport</keyword>
<proteinExistence type="inferred from homology"/>
<dbReference type="GO" id="GO:0015833">
    <property type="term" value="P:peptide transport"/>
    <property type="evidence" value="ECO:0007669"/>
    <property type="project" value="UniProtKB-KW"/>
</dbReference>
<dbReference type="GO" id="GO:0055085">
    <property type="term" value="P:transmembrane transport"/>
    <property type="evidence" value="ECO:0007669"/>
    <property type="project" value="InterPro"/>
</dbReference>
<reference evidence="11 12" key="1">
    <citation type="submission" date="2019-02" db="EMBL/GenBank/DDBJ databases">
        <title>Siculibacillus lacustris gen. nov., sp. nov., a new rosette-forming bacterium isolated from a freshwater crater lake (Lake St. Ana, Romania).</title>
        <authorList>
            <person name="Felfoldi T."/>
            <person name="Marton Z."/>
            <person name="Szabo A."/>
            <person name="Mentes A."/>
            <person name="Boka K."/>
            <person name="Marialigeti K."/>
            <person name="Mathe I."/>
            <person name="Koncz M."/>
            <person name="Schumann P."/>
            <person name="Toth E."/>
        </authorList>
    </citation>
    <scope>NUCLEOTIDE SEQUENCE [LARGE SCALE GENOMIC DNA]</scope>
    <source>
        <strain evidence="11 12">SA-279</strain>
    </source>
</reference>
<keyword evidence="6" id="KW-0653">Protein transport</keyword>
<accession>A0A4Q9VS20</accession>
<evidence type="ECO:0000256" key="4">
    <source>
        <dbReference type="ARBA" id="ARBA00022692"/>
    </source>
</evidence>